<dbReference type="Proteomes" id="UP000034166">
    <property type="component" value="Unassembled WGS sequence"/>
</dbReference>
<dbReference type="AlphaFoldDB" id="A0A0M2SY51"/>
<dbReference type="InterPro" id="IPR011528">
    <property type="entry name" value="NERD"/>
</dbReference>
<dbReference type="PATRIC" id="fig|1408103.3.peg.2704"/>
<reference evidence="2 3" key="1">
    <citation type="submission" date="2015-04" db="EMBL/GenBank/DDBJ databases">
        <title>Taxonomic description and genome sequence of Bacillus campisalis sp. nov., a novel member of the genus Bacillus isolated from solar saltern.</title>
        <authorList>
            <person name="Mathan Kumar R."/>
            <person name="Kaur G."/>
            <person name="Kumar A."/>
            <person name="Singh N.K."/>
            <person name="Kaur N."/>
            <person name="Kumar N."/>
            <person name="Mayilraj S."/>
        </authorList>
    </citation>
    <scope>NUCLEOTIDE SEQUENCE [LARGE SCALE GENOMIC DNA]</scope>
    <source>
        <strain evidence="2 3">SA2-6</strain>
    </source>
</reference>
<dbReference type="PROSITE" id="PS50965">
    <property type="entry name" value="NERD"/>
    <property type="match status" value="1"/>
</dbReference>
<feature type="domain" description="NERD" evidence="1">
    <location>
        <begin position="41"/>
        <end position="155"/>
    </location>
</feature>
<sequence>MFDKELEIPINLLKAEALAGRLPEDHPQREEIDGLVKKLRSGYNGEKVLNYYLSLLPEKRYYIYHGLRLPARNSFFQIDALLLSSKFILIIEGKNHSGKITIERNQMIQEYGDLKEVYEDPVAQVQRHKLLLRYFLEKSHLADIPIFYLVAMTRSSTELTISPNYHEALKSVCRAYHLLSKMEELERADLKSSMDDKTLSKIRKLLFKSHVPLSSNLMQQYRISFSELVKGVRCPFCSFIPMNYHRNSWHCPHCHAISKDAHLIGINDYFFLIKSRFTNPELREFLLLPSSRSTTYLLSLLNLPNTGIKRARYYLLENPLEP</sequence>
<accession>A0A0M2SY51</accession>
<name>A0A0M2SY51_9BACI</name>
<evidence type="ECO:0000259" key="1">
    <source>
        <dbReference type="PROSITE" id="PS50965"/>
    </source>
</evidence>
<dbReference type="RefSeq" id="WP_046524019.1">
    <property type="nucleotide sequence ID" value="NZ_LAYY01000011.1"/>
</dbReference>
<dbReference type="Pfam" id="PF08378">
    <property type="entry name" value="NERD"/>
    <property type="match status" value="1"/>
</dbReference>
<dbReference type="EMBL" id="LAYY01000011">
    <property type="protein sequence ID" value="KKK37897.1"/>
    <property type="molecule type" value="Genomic_DNA"/>
</dbReference>
<keyword evidence="3" id="KW-1185">Reference proteome</keyword>
<gene>
    <name evidence="2" type="ORF">WQ57_12035</name>
</gene>
<proteinExistence type="predicted"/>
<evidence type="ECO:0000313" key="2">
    <source>
        <dbReference type="EMBL" id="KKK37897.1"/>
    </source>
</evidence>
<organism evidence="2 3">
    <name type="scientific">Mesobacillus campisalis</name>
    <dbReference type="NCBI Taxonomy" id="1408103"/>
    <lineage>
        <taxon>Bacteria</taxon>
        <taxon>Bacillati</taxon>
        <taxon>Bacillota</taxon>
        <taxon>Bacilli</taxon>
        <taxon>Bacillales</taxon>
        <taxon>Bacillaceae</taxon>
        <taxon>Mesobacillus</taxon>
    </lineage>
</organism>
<comment type="caution">
    <text evidence="2">The sequence shown here is derived from an EMBL/GenBank/DDBJ whole genome shotgun (WGS) entry which is preliminary data.</text>
</comment>
<protein>
    <recommendedName>
        <fullName evidence="1">NERD domain-containing protein</fullName>
    </recommendedName>
</protein>
<evidence type="ECO:0000313" key="3">
    <source>
        <dbReference type="Proteomes" id="UP000034166"/>
    </source>
</evidence>